<dbReference type="Pfam" id="PF00076">
    <property type="entry name" value="RRM_1"/>
    <property type="match status" value="1"/>
</dbReference>
<feature type="compositionally biased region" description="Basic and acidic residues" evidence="1">
    <location>
        <begin position="120"/>
        <end position="132"/>
    </location>
</feature>
<accession>A0A060Y2R4</accession>
<dbReference type="InterPro" id="IPR012677">
    <property type="entry name" value="Nucleotide-bd_a/b_plait_sf"/>
</dbReference>
<evidence type="ECO:0000259" key="2">
    <source>
        <dbReference type="Pfam" id="PF00076"/>
    </source>
</evidence>
<evidence type="ECO:0000313" key="4">
    <source>
        <dbReference type="Proteomes" id="UP000193380"/>
    </source>
</evidence>
<feature type="domain" description="RRM" evidence="2">
    <location>
        <begin position="141"/>
        <end position="180"/>
    </location>
</feature>
<feature type="region of interest" description="Disordered" evidence="1">
    <location>
        <begin position="1"/>
        <end position="134"/>
    </location>
</feature>
<feature type="compositionally biased region" description="Low complexity" evidence="1">
    <location>
        <begin position="90"/>
        <end position="100"/>
    </location>
</feature>
<reference evidence="3" key="1">
    <citation type="journal article" date="2014" name="Nat. Commun.">
        <title>The rainbow trout genome provides novel insights into evolution after whole-genome duplication in vertebrates.</title>
        <authorList>
            <person name="Berthelot C."/>
            <person name="Brunet F."/>
            <person name="Chalopin D."/>
            <person name="Juanchich A."/>
            <person name="Bernard M."/>
            <person name="Noel B."/>
            <person name="Bento P."/>
            <person name="Da Silva C."/>
            <person name="Labadie K."/>
            <person name="Alberti A."/>
            <person name="Aury J.M."/>
            <person name="Louis A."/>
            <person name="Dehais P."/>
            <person name="Bardou P."/>
            <person name="Montfort J."/>
            <person name="Klopp C."/>
            <person name="Cabau C."/>
            <person name="Gaspin C."/>
            <person name="Thorgaard G.H."/>
            <person name="Boussaha M."/>
            <person name="Quillet E."/>
            <person name="Guyomard R."/>
            <person name="Galiana D."/>
            <person name="Bobe J."/>
            <person name="Volff J.N."/>
            <person name="Genet C."/>
            <person name="Wincker P."/>
            <person name="Jaillon O."/>
            <person name="Roest Crollius H."/>
            <person name="Guiguen Y."/>
        </authorList>
    </citation>
    <scope>NUCLEOTIDE SEQUENCE [LARGE SCALE GENOMIC DNA]</scope>
</reference>
<dbReference type="GO" id="GO:0003723">
    <property type="term" value="F:RNA binding"/>
    <property type="evidence" value="ECO:0007669"/>
    <property type="project" value="InterPro"/>
</dbReference>
<dbReference type="InterPro" id="IPR000504">
    <property type="entry name" value="RRM_dom"/>
</dbReference>
<dbReference type="PaxDb" id="8022-A0A060Y2R4"/>
<sequence>MADIVQEIIEPIEAETEGTSQDGTNGLKIEPEEDEVLGEDVPAEEEDLGLGDDEVLGDEVLGDDDTPLDGDPIDDAPINDAETLADDPNDAPATAPTQNTKSELKEKMSGGGRKGNRFHPYKEKQVTGDKKGGGGGHRNRVFISNIPYDTKWQAIKDLMREKVGEVTYVELFKDAEGKSRVSDVDQLTARGFKCPPLQYIFIYQVFCKALIQGVIHVCLWDDLLVAVS</sequence>
<feature type="compositionally biased region" description="Acidic residues" evidence="1">
    <location>
        <begin position="31"/>
        <end position="74"/>
    </location>
</feature>
<dbReference type="Gene3D" id="3.30.70.330">
    <property type="match status" value="1"/>
</dbReference>
<dbReference type="Proteomes" id="UP000193380">
    <property type="component" value="Unassembled WGS sequence"/>
</dbReference>
<protein>
    <recommendedName>
        <fullName evidence="2">RRM domain-containing protein</fullName>
    </recommendedName>
</protein>
<evidence type="ECO:0000256" key="1">
    <source>
        <dbReference type="SAM" id="MobiDB-lite"/>
    </source>
</evidence>
<reference evidence="3" key="2">
    <citation type="submission" date="2014-03" db="EMBL/GenBank/DDBJ databases">
        <authorList>
            <person name="Genoscope - CEA"/>
        </authorList>
    </citation>
    <scope>NUCLEOTIDE SEQUENCE</scope>
</reference>
<proteinExistence type="predicted"/>
<dbReference type="SUPFAM" id="SSF54928">
    <property type="entry name" value="RNA-binding domain, RBD"/>
    <property type="match status" value="1"/>
</dbReference>
<gene>
    <name evidence="3" type="ORF">GSONMT00054463001</name>
</gene>
<dbReference type="EMBL" id="FR906230">
    <property type="protein sequence ID" value="CDQ83679.1"/>
    <property type="molecule type" value="Genomic_DNA"/>
</dbReference>
<organism evidence="3 4">
    <name type="scientific">Oncorhynchus mykiss</name>
    <name type="common">Rainbow trout</name>
    <name type="synonym">Salmo gairdneri</name>
    <dbReference type="NCBI Taxonomy" id="8022"/>
    <lineage>
        <taxon>Eukaryota</taxon>
        <taxon>Metazoa</taxon>
        <taxon>Chordata</taxon>
        <taxon>Craniata</taxon>
        <taxon>Vertebrata</taxon>
        <taxon>Euteleostomi</taxon>
        <taxon>Actinopterygii</taxon>
        <taxon>Neopterygii</taxon>
        <taxon>Teleostei</taxon>
        <taxon>Protacanthopterygii</taxon>
        <taxon>Salmoniformes</taxon>
        <taxon>Salmonidae</taxon>
        <taxon>Salmoninae</taxon>
        <taxon>Oncorhynchus</taxon>
    </lineage>
</organism>
<dbReference type="STRING" id="8022.A0A060Y2R4"/>
<dbReference type="InterPro" id="IPR035979">
    <property type="entry name" value="RBD_domain_sf"/>
</dbReference>
<name>A0A060Y2R4_ONCMY</name>
<evidence type="ECO:0000313" key="3">
    <source>
        <dbReference type="EMBL" id="CDQ83679.1"/>
    </source>
</evidence>
<dbReference type="AlphaFoldDB" id="A0A060Y2R4"/>